<dbReference type="InterPro" id="IPR001347">
    <property type="entry name" value="SIS_dom"/>
</dbReference>
<dbReference type="SUPFAM" id="SSF53697">
    <property type="entry name" value="SIS domain"/>
    <property type="match status" value="1"/>
</dbReference>
<evidence type="ECO:0000313" key="12">
    <source>
        <dbReference type="EMBL" id="MEY1662631.1"/>
    </source>
</evidence>
<dbReference type="CDD" id="cd05006">
    <property type="entry name" value="SIS_GmhA"/>
    <property type="match status" value="1"/>
</dbReference>
<evidence type="ECO:0000256" key="6">
    <source>
        <dbReference type="ARBA" id="ARBA00022723"/>
    </source>
</evidence>
<evidence type="ECO:0000256" key="5">
    <source>
        <dbReference type="ARBA" id="ARBA00022490"/>
    </source>
</evidence>
<feature type="domain" description="SIS" evidence="11">
    <location>
        <begin position="37"/>
        <end position="197"/>
    </location>
</feature>
<accession>A0ABV4AIH4</accession>
<evidence type="ECO:0000256" key="10">
    <source>
        <dbReference type="HAMAP-Rule" id="MF_00067"/>
    </source>
</evidence>
<dbReference type="Gene3D" id="3.40.50.10490">
    <property type="entry name" value="Glucose-6-phosphate isomerase like protein, domain 1"/>
    <property type="match status" value="1"/>
</dbReference>
<keyword evidence="8 10" id="KW-0413">Isomerase</keyword>
<feature type="binding site" evidence="10">
    <location>
        <begin position="52"/>
        <end position="54"/>
    </location>
    <ligand>
        <name>substrate</name>
    </ligand>
</feature>
<comment type="miscellaneous">
    <text evidence="10">The reaction produces a racemic mixture of D-glycero-alpha-D-manno-heptose 7-phosphate and D-glycero-beta-D-manno-heptose 7-phosphate.</text>
</comment>
<comment type="function">
    <text evidence="2 10">Catalyzes the isomerization of sedoheptulose 7-phosphate in D-glycero-D-manno-heptose 7-phosphate.</text>
</comment>
<evidence type="ECO:0000259" key="11">
    <source>
        <dbReference type="PROSITE" id="PS51464"/>
    </source>
</evidence>
<comment type="subcellular location">
    <subcellularLocation>
        <location evidence="3 10">Cytoplasm</location>
    </subcellularLocation>
</comment>
<dbReference type="PANTHER" id="PTHR30390">
    <property type="entry name" value="SEDOHEPTULOSE 7-PHOSPHATE ISOMERASE / DNAA INITIATOR-ASSOCIATING FACTOR FOR REPLICATION INITIATION"/>
    <property type="match status" value="1"/>
</dbReference>
<dbReference type="NCBIfam" id="NF010546">
    <property type="entry name" value="PRK13936.1"/>
    <property type="match status" value="1"/>
</dbReference>
<keyword evidence="5 10" id="KW-0963">Cytoplasm</keyword>
<comment type="cofactor">
    <cofactor evidence="10">
        <name>Zn(2+)</name>
        <dbReference type="ChEBI" id="CHEBI:29105"/>
    </cofactor>
    <text evidence="10">Binds 1 zinc ion per subunit.</text>
</comment>
<dbReference type="Proteomes" id="UP001562065">
    <property type="component" value="Unassembled WGS sequence"/>
</dbReference>
<name>A0ABV4AIH4_9GAMM</name>
<sequence>MDMSLDRIRQMFVDSIETKVQAAELLPELIQAAGQRMVESLLNGGKILTCGNGGSAGDAQHFSSELLNRFERERPALPAIALTTDSSTLTSIANDYSYNEVFSKQIRALGNAGDILLAISTSGNSANVIQAVQAAHDRDMIVVAMTGREGGEMANLYTANDVEIRVPSPVTARIQEVHLVVIHALCDYIDQQLFGGE</sequence>
<feature type="binding site" evidence="10">
    <location>
        <position position="175"/>
    </location>
    <ligand>
        <name>Zn(2+)</name>
        <dbReference type="ChEBI" id="CHEBI:29105"/>
    </ligand>
</feature>
<dbReference type="InterPro" id="IPR050099">
    <property type="entry name" value="SIS_GmhA/DiaA_subfam"/>
</dbReference>
<feature type="binding site" evidence="10">
    <location>
        <position position="125"/>
    </location>
    <ligand>
        <name>substrate</name>
    </ligand>
</feature>
<comment type="caution">
    <text evidence="12">The sequence shown here is derived from an EMBL/GenBank/DDBJ whole genome shotgun (WGS) entry which is preliminary data.</text>
</comment>
<keyword evidence="7 10" id="KW-0862">Zinc</keyword>
<dbReference type="Pfam" id="PF13580">
    <property type="entry name" value="SIS_2"/>
    <property type="match status" value="1"/>
</dbReference>
<evidence type="ECO:0000256" key="2">
    <source>
        <dbReference type="ARBA" id="ARBA00003172"/>
    </source>
</evidence>
<dbReference type="HAMAP" id="MF_00067">
    <property type="entry name" value="GmhA"/>
    <property type="match status" value="1"/>
</dbReference>
<protein>
    <recommendedName>
        <fullName evidence="10">Phosphoheptose isomerase</fullName>
        <ecNumber evidence="10">5.3.1.28</ecNumber>
    </recommendedName>
    <alternativeName>
        <fullName evidence="10">Sedoheptulose 7-phosphate isomerase</fullName>
    </alternativeName>
</protein>
<reference evidence="12 13" key="1">
    <citation type="submission" date="2024-07" db="EMBL/GenBank/DDBJ databases">
        <authorList>
            <person name="Ren Q."/>
        </authorList>
    </citation>
    <scope>NUCLEOTIDE SEQUENCE [LARGE SCALE GENOMIC DNA]</scope>
    <source>
        <strain evidence="12 13">REN37</strain>
    </source>
</reference>
<feature type="binding site" evidence="10">
    <location>
        <position position="61"/>
    </location>
    <ligand>
        <name>Zn(2+)</name>
        <dbReference type="ChEBI" id="CHEBI:29105"/>
    </ligand>
</feature>
<feature type="binding site" evidence="10">
    <location>
        <position position="65"/>
    </location>
    <ligand>
        <name>substrate</name>
    </ligand>
</feature>
<dbReference type="EMBL" id="JBGCUO010000001">
    <property type="protein sequence ID" value="MEY1662631.1"/>
    <property type="molecule type" value="Genomic_DNA"/>
</dbReference>
<evidence type="ECO:0000256" key="9">
    <source>
        <dbReference type="ARBA" id="ARBA00023277"/>
    </source>
</evidence>
<dbReference type="InterPro" id="IPR046348">
    <property type="entry name" value="SIS_dom_sf"/>
</dbReference>
<dbReference type="PROSITE" id="PS51464">
    <property type="entry name" value="SIS"/>
    <property type="match status" value="1"/>
</dbReference>
<feature type="binding site" evidence="10">
    <location>
        <position position="65"/>
    </location>
    <ligand>
        <name>Zn(2+)</name>
        <dbReference type="ChEBI" id="CHEBI:29105"/>
    </ligand>
</feature>
<evidence type="ECO:0000256" key="1">
    <source>
        <dbReference type="ARBA" id="ARBA00000348"/>
    </source>
</evidence>
<evidence type="ECO:0000256" key="3">
    <source>
        <dbReference type="ARBA" id="ARBA00004496"/>
    </source>
</evidence>
<keyword evidence="9 10" id="KW-0119">Carbohydrate metabolism</keyword>
<keyword evidence="13" id="KW-1185">Reference proteome</keyword>
<comment type="subunit">
    <text evidence="10">Homotetramer.</text>
</comment>
<gene>
    <name evidence="10" type="primary">gmhA</name>
    <name evidence="12" type="ORF">AB5I84_10775</name>
</gene>
<dbReference type="InterPro" id="IPR004515">
    <property type="entry name" value="Phosphoheptose_Isoase"/>
</dbReference>
<feature type="binding site" evidence="10">
    <location>
        <begin position="94"/>
        <end position="95"/>
    </location>
    <ligand>
        <name>substrate</name>
    </ligand>
</feature>
<comment type="pathway">
    <text evidence="10">Carbohydrate biosynthesis; D-glycero-D-manno-heptose 7-phosphate biosynthesis; D-glycero-alpha-D-manno-heptose 7-phosphate and D-glycero-beta-D-manno-heptose 7-phosphate from sedoheptulose 7-phosphate: step 1/1.</text>
</comment>
<dbReference type="InterPro" id="IPR035461">
    <property type="entry name" value="GmhA/DiaA"/>
</dbReference>
<feature type="binding site" evidence="10">
    <location>
        <position position="183"/>
    </location>
    <ligand>
        <name>Zn(2+)</name>
        <dbReference type="ChEBI" id="CHEBI:29105"/>
    </ligand>
</feature>
<dbReference type="EC" id="5.3.1.28" evidence="10"/>
<comment type="catalytic activity">
    <reaction evidence="1 10">
        <text>2 D-sedoheptulose 7-phosphate = D-glycero-alpha-D-manno-heptose 7-phosphate + D-glycero-beta-D-manno-heptose 7-phosphate</text>
        <dbReference type="Rhea" id="RHEA:27489"/>
        <dbReference type="ChEBI" id="CHEBI:57483"/>
        <dbReference type="ChEBI" id="CHEBI:60203"/>
        <dbReference type="ChEBI" id="CHEBI:60204"/>
        <dbReference type="EC" id="5.3.1.28"/>
    </reaction>
</comment>
<dbReference type="GO" id="GO:0016853">
    <property type="term" value="F:isomerase activity"/>
    <property type="evidence" value="ECO:0007669"/>
    <property type="project" value="UniProtKB-KW"/>
</dbReference>
<evidence type="ECO:0000256" key="4">
    <source>
        <dbReference type="ARBA" id="ARBA00009894"/>
    </source>
</evidence>
<proteinExistence type="inferred from homology"/>
<comment type="similarity">
    <text evidence="4 10">Belongs to the SIS family. GmhA subfamily.</text>
</comment>
<feature type="binding site" evidence="10">
    <location>
        <position position="175"/>
    </location>
    <ligand>
        <name>substrate</name>
    </ligand>
</feature>
<organism evidence="12 13">
    <name type="scientific">Isoalcanivorax beigongshangi</name>
    <dbReference type="NCBI Taxonomy" id="3238810"/>
    <lineage>
        <taxon>Bacteria</taxon>
        <taxon>Pseudomonadati</taxon>
        <taxon>Pseudomonadota</taxon>
        <taxon>Gammaproteobacteria</taxon>
        <taxon>Oceanospirillales</taxon>
        <taxon>Alcanivoracaceae</taxon>
        <taxon>Isoalcanivorax</taxon>
    </lineage>
</organism>
<feature type="binding site" evidence="10">
    <location>
        <begin position="120"/>
        <end position="122"/>
    </location>
    <ligand>
        <name>substrate</name>
    </ligand>
</feature>
<evidence type="ECO:0000256" key="8">
    <source>
        <dbReference type="ARBA" id="ARBA00023235"/>
    </source>
</evidence>
<evidence type="ECO:0000256" key="7">
    <source>
        <dbReference type="ARBA" id="ARBA00022833"/>
    </source>
</evidence>
<dbReference type="PANTHER" id="PTHR30390:SF6">
    <property type="entry name" value="DNAA INITIATOR-ASSOCIATING PROTEIN DIAA"/>
    <property type="match status" value="1"/>
</dbReference>
<evidence type="ECO:0000313" key="13">
    <source>
        <dbReference type="Proteomes" id="UP001562065"/>
    </source>
</evidence>
<keyword evidence="6 10" id="KW-0479">Metal-binding</keyword>